<gene>
    <name evidence="1" type="ORF">PGT21_014903</name>
</gene>
<evidence type="ECO:0000313" key="1">
    <source>
        <dbReference type="EMBL" id="KAA1074657.1"/>
    </source>
</evidence>
<evidence type="ECO:0000313" key="2">
    <source>
        <dbReference type="Proteomes" id="UP000324748"/>
    </source>
</evidence>
<comment type="caution">
    <text evidence="1">The sequence shown here is derived from an EMBL/GenBank/DDBJ whole genome shotgun (WGS) entry which is preliminary data.</text>
</comment>
<protein>
    <submittedName>
        <fullName evidence="1">Uncharacterized protein</fullName>
    </submittedName>
</protein>
<reference evidence="1 2" key="1">
    <citation type="submission" date="2019-05" db="EMBL/GenBank/DDBJ databases">
        <title>Emergence of the Ug99 lineage of the wheat stem rust pathogen through somatic hybridization.</title>
        <authorList>
            <person name="Li F."/>
            <person name="Upadhyaya N.M."/>
            <person name="Sperschneider J."/>
            <person name="Matny O."/>
            <person name="Nguyen-Phuc H."/>
            <person name="Mago R."/>
            <person name="Raley C."/>
            <person name="Miller M.E."/>
            <person name="Silverstein K.A.T."/>
            <person name="Henningsen E."/>
            <person name="Hirsch C.D."/>
            <person name="Visser B."/>
            <person name="Pretorius Z.A."/>
            <person name="Steffenson B.J."/>
            <person name="Schwessinger B."/>
            <person name="Dodds P.N."/>
            <person name="Figueroa M."/>
        </authorList>
    </citation>
    <scope>NUCLEOTIDE SEQUENCE [LARGE SCALE GENOMIC DNA]</scope>
    <source>
        <strain evidence="1">21-0</strain>
    </source>
</reference>
<dbReference type="EMBL" id="VSWC01000157">
    <property type="protein sequence ID" value="KAA1074657.1"/>
    <property type="molecule type" value="Genomic_DNA"/>
</dbReference>
<dbReference type="Proteomes" id="UP000324748">
    <property type="component" value="Unassembled WGS sequence"/>
</dbReference>
<dbReference type="OrthoDB" id="10272637at2759"/>
<proteinExistence type="predicted"/>
<organism evidence="1 2">
    <name type="scientific">Puccinia graminis f. sp. tritici</name>
    <dbReference type="NCBI Taxonomy" id="56615"/>
    <lineage>
        <taxon>Eukaryota</taxon>
        <taxon>Fungi</taxon>
        <taxon>Dikarya</taxon>
        <taxon>Basidiomycota</taxon>
        <taxon>Pucciniomycotina</taxon>
        <taxon>Pucciniomycetes</taxon>
        <taxon>Pucciniales</taxon>
        <taxon>Pucciniaceae</taxon>
        <taxon>Puccinia</taxon>
    </lineage>
</organism>
<sequence>MLAIKQLLDLLKTAKNHKAFARTSLVATMLQFRKLCHSISRTVEEQCTGVRLSATTNGSGMAKISGLSWDSFEALMERWQKLGWYAVKQTHVLLKEKKH</sequence>
<accession>A0A5B0MC35</accession>
<name>A0A5B0MC35_PUCGR</name>
<dbReference type="AlphaFoldDB" id="A0A5B0MC35"/>
<keyword evidence="2" id="KW-1185">Reference proteome</keyword>